<keyword evidence="6 9" id="KW-1133">Transmembrane helix</keyword>
<dbReference type="InterPro" id="IPR005349">
    <property type="entry name" value="TMEM14"/>
</dbReference>
<organism evidence="10 11">
    <name type="scientific">Zea mays</name>
    <name type="common">Maize</name>
    <dbReference type="NCBI Taxonomy" id="4577"/>
    <lineage>
        <taxon>Eukaryota</taxon>
        <taxon>Viridiplantae</taxon>
        <taxon>Streptophyta</taxon>
        <taxon>Embryophyta</taxon>
        <taxon>Tracheophyta</taxon>
        <taxon>Spermatophyta</taxon>
        <taxon>Magnoliopsida</taxon>
        <taxon>Liliopsida</taxon>
        <taxon>Poales</taxon>
        <taxon>Poaceae</taxon>
        <taxon>PACMAD clade</taxon>
        <taxon>Panicoideae</taxon>
        <taxon>Andropogonodae</taxon>
        <taxon>Andropogoneae</taxon>
        <taxon>Tripsacinae</taxon>
        <taxon>Zea</taxon>
    </lineage>
</organism>
<dbReference type="Pfam" id="PF00400">
    <property type="entry name" value="WD40"/>
    <property type="match status" value="2"/>
</dbReference>
<dbReference type="InterPro" id="IPR001680">
    <property type="entry name" value="WD40_rpt"/>
</dbReference>
<dbReference type="Proteomes" id="UP000251960">
    <property type="component" value="Chromosome 6"/>
</dbReference>
<dbReference type="ExpressionAtlas" id="A0A3L6E966">
    <property type="expression patterns" value="baseline and differential"/>
</dbReference>
<dbReference type="PROSITE" id="PS50082">
    <property type="entry name" value="WD_REPEATS_2"/>
    <property type="match status" value="2"/>
</dbReference>
<comment type="similarity">
    <text evidence="2">Belongs to the TMEM14 family.</text>
</comment>
<evidence type="ECO:0000313" key="11">
    <source>
        <dbReference type="Proteomes" id="UP000251960"/>
    </source>
</evidence>
<dbReference type="InterPro" id="IPR050844">
    <property type="entry name" value="Coatomer_complex_subunit"/>
</dbReference>
<keyword evidence="4 9" id="KW-0812">Transmembrane</keyword>
<evidence type="ECO:0000256" key="1">
    <source>
        <dbReference type="ARBA" id="ARBA00004370"/>
    </source>
</evidence>
<protein>
    <submittedName>
        <fullName evidence="10">Coatomer subunit beta'-1</fullName>
    </submittedName>
</protein>
<evidence type="ECO:0000256" key="8">
    <source>
        <dbReference type="PROSITE-ProRule" id="PRU00221"/>
    </source>
</evidence>
<dbReference type="InterPro" id="IPR036322">
    <property type="entry name" value="WD40_repeat_dom_sf"/>
</dbReference>
<keyword evidence="3 8" id="KW-0853">WD repeat</keyword>
<keyword evidence="5" id="KW-0677">Repeat</keyword>
<name>A0A3L6E966_MAIZE</name>
<comment type="caution">
    <text evidence="10">The sequence shown here is derived from an EMBL/GenBank/DDBJ whole genome shotgun (WGS) entry which is preliminary data.</text>
</comment>
<dbReference type="Gene3D" id="2.130.10.10">
    <property type="entry name" value="YVTN repeat-like/Quinoprotein amine dehydrogenase"/>
    <property type="match status" value="1"/>
</dbReference>
<evidence type="ECO:0000256" key="4">
    <source>
        <dbReference type="ARBA" id="ARBA00022692"/>
    </source>
</evidence>
<dbReference type="GO" id="GO:0016020">
    <property type="term" value="C:membrane"/>
    <property type="evidence" value="ECO:0007669"/>
    <property type="project" value="UniProtKB-SubCell"/>
</dbReference>
<evidence type="ECO:0000313" key="10">
    <source>
        <dbReference type="EMBL" id="PWZ17482.1"/>
    </source>
</evidence>
<keyword evidence="7 9" id="KW-0472">Membrane</keyword>
<evidence type="ECO:0000256" key="6">
    <source>
        <dbReference type="ARBA" id="ARBA00022989"/>
    </source>
</evidence>
<evidence type="ECO:0000256" key="9">
    <source>
        <dbReference type="SAM" id="Phobius"/>
    </source>
</evidence>
<evidence type="ECO:0000256" key="5">
    <source>
        <dbReference type="ARBA" id="ARBA00022737"/>
    </source>
</evidence>
<dbReference type="AlphaFoldDB" id="A0A3L6E966"/>
<dbReference type="SUPFAM" id="SSF50978">
    <property type="entry name" value="WD40 repeat-like"/>
    <property type="match status" value="1"/>
</dbReference>
<feature type="repeat" description="WD" evidence="8">
    <location>
        <begin position="210"/>
        <end position="251"/>
    </location>
</feature>
<comment type="subcellular location">
    <subcellularLocation>
        <location evidence="1">Membrane</location>
    </subcellularLocation>
</comment>
<dbReference type="Pfam" id="PF03647">
    <property type="entry name" value="Tmemb_14"/>
    <property type="match status" value="1"/>
</dbReference>
<dbReference type="Gene3D" id="1.10.10.1740">
    <property type="entry name" value="Transmembrane protein 14-like"/>
    <property type="match status" value="1"/>
</dbReference>
<evidence type="ECO:0000256" key="3">
    <source>
        <dbReference type="ARBA" id="ARBA00022574"/>
    </source>
</evidence>
<dbReference type="EMBL" id="NCVQ01000007">
    <property type="protein sequence ID" value="PWZ17482.1"/>
    <property type="molecule type" value="Genomic_DNA"/>
</dbReference>
<sequence length="268" mass="30067">MLEQFKAEALRMQALSMQAYDVYSKRAREVLLEASEKLKIQTDKAQKDLSVIATEVSQEGQEYLVMAARNSPDSIKDITTTFRALGRLNWPSEYEDYHVGIPFGTFLTVGGFLNFMLTGSTSALRFGIVLGLALLTLGISSLRSHREGDRRPRLLVKGQADPNFTLDGHQKGVNCVDYFTGGDRPYLITGSDDSTAKVWDYQTKSCVQTLEGHTHNISDVCFHPELPIIITGSEDGTVRIWHSTTYRSTDFFTNLDPKQLSCFSYNWA</sequence>
<dbReference type="PANTHER" id="PTHR19876">
    <property type="entry name" value="COATOMER"/>
    <property type="match status" value="1"/>
</dbReference>
<dbReference type="PROSITE" id="PS50294">
    <property type="entry name" value="WD_REPEATS_REGION"/>
    <property type="match status" value="2"/>
</dbReference>
<proteinExistence type="inferred from homology"/>
<feature type="transmembrane region" description="Helical" evidence="9">
    <location>
        <begin position="123"/>
        <end position="142"/>
    </location>
</feature>
<feature type="transmembrane region" description="Helical" evidence="9">
    <location>
        <begin position="97"/>
        <end position="117"/>
    </location>
</feature>
<feature type="repeat" description="WD" evidence="8">
    <location>
        <begin position="166"/>
        <end position="209"/>
    </location>
</feature>
<reference evidence="10 11" key="1">
    <citation type="journal article" date="2018" name="Nat. Genet.">
        <title>Extensive intraspecific gene order and gene structural variations between Mo17 and other maize genomes.</title>
        <authorList>
            <person name="Sun S."/>
            <person name="Zhou Y."/>
            <person name="Chen J."/>
            <person name="Shi J."/>
            <person name="Zhao H."/>
            <person name="Zhao H."/>
            <person name="Song W."/>
            <person name="Zhang M."/>
            <person name="Cui Y."/>
            <person name="Dong X."/>
            <person name="Liu H."/>
            <person name="Ma X."/>
            <person name="Jiao Y."/>
            <person name="Wang B."/>
            <person name="Wei X."/>
            <person name="Stein J.C."/>
            <person name="Glaubitz J.C."/>
            <person name="Lu F."/>
            <person name="Yu G."/>
            <person name="Liang C."/>
            <person name="Fengler K."/>
            <person name="Li B."/>
            <person name="Rafalski A."/>
            <person name="Schnable P.S."/>
            <person name="Ware D.H."/>
            <person name="Buckler E.S."/>
            <person name="Lai J."/>
        </authorList>
    </citation>
    <scope>NUCLEOTIDE SEQUENCE [LARGE SCALE GENOMIC DNA]</scope>
    <source>
        <strain evidence="11">cv. Missouri 17</strain>
        <tissue evidence="10">Seedling</tissue>
    </source>
</reference>
<gene>
    <name evidence="10" type="primary">Os06g0143900_6</name>
    <name evidence="10" type="ORF">Zm00014a_015774</name>
</gene>
<dbReference type="SMART" id="SM00320">
    <property type="entry name" value="WD40"/>
    <property type="match status" value="2"/>
</dbReference>
<dbReference type="InterPro" id="IPR015943">
    <property type="entry name" value="WD40/YVTN_repeat-like_dom_sf"/>
</dbReference>
<evidence type="ECO:0000256" key="2">
    <source>
        <dbReference type="ARBA" id="ARBA00007590"/>
    </source>
</evidence>
<dbReference type="InterPro" id="IPR044890">
    <property type="entry name" value="TMEM14_sf"/>
</dbReference>
<dbReference type="PANTHER" id="PTHR19876:SF77">
    <property type="entry name" value="COATOMER SUBUNIT BETA'-1"/>
    <property type="match status" value="1"/>
</dbReference>
<evidence type="ECO:0000256" key="7">
    <source>
        <dbReference type="ARBA" id="ARBA00023136"/>
    </source>
</evidence>
<accession>A0A3L6E966</accession>